<keyword evidence="5" id="KW-1185">Reference proteome</keyword>
<dbReference type="InterPro" id="IPR001005">
    <property type="entry name" value="SANT/Myb"/>
</dbReference>
<dbReference type="GO" id="GO:0000978">
    <property type="term" value="F:RNA polymerase II cis-regulatory region sequence-specific DNA binding"/>
    <property type="evidence" value="ECO:0007669"/>
    <property type="project" value="TreeGrafter"/>
</dbReference>
<dbReference type="SUPFAM" id="SSF46689">
    <property type="entry name" value="Homeodomain-like"/>
    <property type="match status" value="1"/>
</dbReference>
<accession>A0AB34K6I1</accession>
<evidence type="ECO:0000259" key="3">
    <source>
        <dbReference type="PROSITE" id="PS51294"/>
    </source>
</evidence>
<dbReference type="Pfam" id="PF00249">
    <property type="entry name" value="Myb_DNA-binding"/>
    <property type="match status" value="1"/>
</dbReference>
<dbReference type="GO" id="GO:0005634">
    <property type="term" value="C:nucleus"/>
    <property type="evidence" value="ECO:0007669"/>
    <property type="project" value="TreeGrafter"/>
</dbReference>
<evidence type="ECO:0000259" key="2">
    <source>
        <dbReference type="PROSITE" id="PS50090"/>
    </source>
</evidence>
<feature type="compositionally biased region" description="Polar residues" evidence="1">
    <location>
        <begin position="13"/>
        <end position="27"/>
    </location>
</feature>
<dbReference type="InterPro" id="IPR050560">
    <property type="entry name" value="MYB_TF"/>
</dbReference>
<protein>
    <recommendedName>
        <fullName evidence="6">Myb-like domain-containing protein</fullName>
    </recommendedName>
</protein>
<feature type="region of interest" description="Disordered" evidence="1">
    <location>
        <begin position="1"/>
        <end position="50"/>
    </location>
</feature>
<comment type="caution">
    <text evidence="4">The sequence shown here is derived from an EMBL/GenBank/DDBJ whole genome shotgun (WGS) entry which is preliminary data.</text>
</comment>
<dbReference type="PANTHER" id="PTHR45614:SF253">
    <property type="entry name" value="CHROMOSOME UNDETERMINED SCAFFOLD_38, WHOLE GENOME SHOTGUN SEQUENCE"/>
    <property type="match status" value="1"/>
</dbReference>
<proteinExistence type="predicted"/>
<feature type="region of interest" description="Disordered" evidence="1">
    <location>
        <begin position="258"/>
        <end position="278"/>
    </location>
</feature>
<evidence type="ECO:0000256" key="1">
    <source>
        <dbReference type="SAM" id="MobiDB-lite"/>
    </source>
</evidence>
<dbReference type="PROSITE" id="PS50090">
    <property type="entry name" value="MYB_LIKE"/>
    <property type="match status" value="1"/>
</dbReference>
<dbReference type="SMART" id="SM00717">
    <property type="entry name" value="SANT"/>
    <property type="match status" value="1"/>
</dbReference>
<dbReference type="GO" id="GO:0000981">
    <property type="term" value="F:DNA-binding transcription factor activity, RNA polymerase II-specific"/>
    <property type="evidence" value="ECO:0007669"/>
    <property type="project" value="TreeGrafter"/>
</dbReference>
<gene>
    <name evidence="4" type="ORF">AB1Y20_010122</name>
</gene>
<dbReference type="PANTHER" id="PTHR45614">
    <property type="entry name" value="MYB PROTEIN-RELATED"/>
    <property type="match status" value="1"/>
</dbReference>
<reference evidence="4 5" key="1">
    <citation type="journal article" date="2024" name="Science">
        <title>Giant polyketide synthase enzymes in the biosynthesis of giant marine polyether toxins.</title>
        <authorList>
            <person name="Fallon T.R."/>
            <person name="Shende V.V."/>
            <person name="Wierzbicki I.H."/>
            <person name="Pendleton A.L."/>
            <person name="Watervoot N.F."/>
            <person name="Auber R.P."/>
            <person name="Gonzalez D.J."/>
            <person name="Wisecaver J.H."/>
            <person name="Moore B.S."/>
        </authorList>
    </citation>
    <scope>NUCLEOTIDE SEQUENCE [LARGE SCALE GENOMIC DNA]</scope>
    <source>
        <strain evidence="4 5">12B1</strain>
    </source>
</reference>
<name>A0AB34K6I1_PRYPA</name>
<dbReference type="Gene3D" id="1.10.10.60">
    <property type="entry name" value="Homeodomain-like"/>
    <property type="match status" value="1"/>
</dbReference>
<dbReference type="AlphaFoldDB" id="A0AB34K6I1"/>
<feature type="domain" description="Myb-like" evidence="2">
    <location>
        <begin position="78"/>
        <end position="120"/>
    </location>
</feature>
<feature type="domain" description="HTH myb-type" evidence="3">
    <location>
        <begin position="78"/>
        <end position="124"/>
    </location>
</feature>
<dbReference type="EMBL" id="JBGBPQ010000002">
    <property type="protein sequence ID" value="KAL1528797.1"/>
    <property type="molecule type" value="Genomic_DNA"/>
</dbReference>
<evidence type="ECO:0008006" key="6">
    <source>
        <dbReference type="Google" id="ProtNLM"/>
    </source>
</evidence>
<dbReference type="InterPro" id="IPR017930">
    <property type="entry name" value="Myb_dom"/>
</dbReference>
<dbReference type="Proteomes" id="UP001515480">
    <property type="component" value="Unassembled WGS sequence"/>
</dbReference>
<dbReference type="CDD" id="cd00167">
    <property type="entry name" value="SANT"/>
    <property type="match status" value="1"/>
</dbReference>
<dbReference type="PROSITE" id="PS51294">
    <property type="entry name" value="HTH_MYB"/>
    <property type="match status" value="1"/>
</dbReference>
<evidence type="ECO:0000313" key="5">
    <source>
        <dbReference type="Proteomes" id="UP001515480"/>
    </source>
</evidence>
<evidence type="ECO:0000313" key="4">
    <source>
        <dbReference type="EMBL" id="KAL1528797.1"/>
    </source>
</evidence>
<organism evidence="4 5">
    <name type="scientific">Prymnesium parvum</name>
    <name type="common">Toxic golden alga</name>
    <dbReference type="NCBI Taxonomy" id="97485"/>
    <lineage>
        <taxon>Eukaryota</taxon>
        <taxon>Haptista</taxon>
        <taxon>Haptophyta</taxon>
        <taxon>Prymnesiophyceae</taxon>
        <taxon>Prymnesiales</taxon>
        <taxon>Prymnesiaceae</taxon>
        <taxon>Prymnesium</taxon>
    </lineage>
</organism>
<sequence length="330" mass="36257">MTIASDAFHGADQPTNGTPPTLFSAPSRSGIGDARHRRWVSDPTDPTPRQLPAALFDVRELDEDTSDLSRKDGLVPMWTVEEDLLILQLVDTYGKRWSKIAAHLPGRTDNGVRNRWNRMQRAQVLRESRGAEAGYRCRRCGQPKRGHICAALTRAGEAPAGDELEEQAQALTRLAADKMRPPAVCVESSVESSSVDDFAQGSGVLSAEEQQQLSHLAAAADSIMKQFPPELSSRTSSFDEAGLDIDELLQRLQRHELDGEARVEESSASAPPFPPTLLPKRTASADFFMDLDSMLEELQRGELQRHSLAHIGRGVSSPFSKRSSIRVHAS</sequence>
<dbReference type="InterPro" id="IPR009057">
    <property type="entry name" value="Homeodomain-like_sf"/>
</dbReference>